<dbReference type="GO" id="GO:0006487">
    <property type="term" value="P:protein N-linked glycosylation"/>
    <property type="evidence" value="ECO:0007669"/>
    <property type="project" value="TreeGrafter"/>
</dbReference>
<gene>
    <name evidence="1" type="ORF">CPELLU_LOCUS7911</name>
</gene>
<name>A0A9N9GRE7_9GLOM</name>
<protein>
    <submittedName>
        <fullName evidence="1">22420_t:CDS:1</fullName>
    </submittedName>
</protein>
<keyword evidence="2" id="KW-1185">Reference proteome</keyword>
<evidence type="ECO:0000313" key="1">
    <source>
        <dbReference type="EMBL" id="CAG8620782.1"/>
    </source>
</evidence>
<dbReference type="EMBL" id="CAJVQA010005440">
    <property type="protein sequence ID" value="CAG8620782.1"/>
    <property type="molecule type" value="Genomic_DNA"/>
</dbReference>
<sequence>MKHHIVYVTTSVMLILILTEKEKQRQRYPKFNALYDDYTKKHNREVAKLLNKTTKDNSTKLPKVIVMKLWMTSGFGNKLPVIACGFFYSLITDRLFFIDGFYNFDDYFEKDFDHDWKNVAGLYKNSKSRYLHDAWANDFQIITRGNLTNEEISKHDIVYVHSWDYVCAPLISNPNYKEWISSIIPDNKVYSAISQRLLRIQPNITEKVANFVNNNFGEYNIGIHLRMIKNIHIGHTITPTEHFCHAAKMLMVGTERKNVTIFVAADDNKNRDILINCLNSTIASKNDSVKIIHAGNDMNVGNSVTENPGTEVGAIVDLSILSYCDDLVVTFGSSFSFLASAMSYKSLPLWGPYVVMPVKNNNDDFVIDKIWLWKATFNEPCMYFGKLFLKESDPETIKVFKTNPFWMYYVEECT</sequence>
<proteinExistence type="predicted"/>
<dbReference type="OrthoDB" id="2413580at2759"/>
<organism evidence="1 2">
    <name type="scientific">Cetraspora pellucida</name>
    <dbReference type="NCBI Taxonomy" id="1433469"/>
    <lineage>
        <taxon>Eukaryota</taxon>
        <taxon>Fungi</taxon>
        <taxon>Fungi incertae sedis</taxon>
        <taxon>Mucoromycota</taxon>
        <taxon>Glomeromycotina</taxon>
        <taxon>Glomeromycetes</taxon>
        <taxon>Diversisporales</taxon>
        <taxon>Gigasporaceae</taxon>
        <taxon>Cetraspora</taxon>
    </lineage>
</organism>
<accession>A0A9N9GRE7</accession>
<reference evidence="1" key="1">
    <citation type="submission" date="2021-06" db="EMBL/GenBank/DDBJ databases">
        <authorList>
            <person name="Kallberg Y."/>
            <person name="Tangrot J."/>
            <person name="Rosling A."/>
        </authorList>
    </citation>
    <scope>NUCLEOTIDE SEQUENCE</scope>
    <source>
        <strain evidence="1">FL966</strain>
    </source>
</reference>
<evidence type="ECO:0000313" key="2">
    <source>
        <dbReference type="Proteomes" id="UP000789759"/>
    </source>
</evidence>
<dbReference type="PANTHER" id="PTHR13132">
    <property type="entry name" value="ALPHA- 1,6 -FUCOSYLTRANSFERASE"/>
    <property type="match status" value="1"/>
</dbReference>
<dbReference type="PANTHER" id="PTHR13132:SF29">
    <property type="entry name" value="ALPHA-(1,6)-FUCOSYLTRANSFERASE"/>
    <property type="match status" value="1"/>
</dbReference>
<comment type="caution">
    <text evidence="1">The sequence shown here is derived from an EMBL/GenBank/DDBJ whole genome shotgun (WGS) entry which is preliminary data.</text>
</comment>
<dbReference type="AlphaFoldDB" id="A0A9N9GRE7"/>
<dbReference type="Gene3D" id="3.40.50.11350">
    <property type="match status" value="1"/>
</dbReference>
<dbReference type="GO" id="GO:0046921">
    <property type="term" value="F:alpha-(1-&gt;6)-fucosyltransferase activity"/>
    <property type="evidence" value="ECO:0007669"/>
    <property type="project" value="TreeGrafter"/>
</dbReference>
<dbReference type="Proteomes" id="UP000789759">
    <property type="component" value="Unassembled WGS sequence"/>
</dbReference>